<evidence type="ECO:0000313" key="1">
    <source>
        <dbReference type="EMBL" id="GFO27591.1"/>
    </source>
</evidence>
<reference evidence="1 2" key="1">
    <citation type="journal article" date="2021" name="Elife">
        <title>Chloroplast acquisition without the gene transfer in kleptoplastic sea slugs, Plakobranchus ocellatus.</title>
        <authorList>
            <person name="Maeda T."/>
            <person name="Takahashi S."/>
            <person name="Yoshida T."/>
            <person name="Shimamura S."/>
            <person name="Takaki Y."/>
            <person name="Nagai Y."/>
            <person name="Toyoda A."/>
            <person name="Suzuki Y."/>
            <person name="Arimoto A."/>
            <person name="Ishii H."/>
            <person name="Satoh N."/>
            <person name="Nishiyama T."/>
            <person name="Hasebe M."/>
            <person name="Maruyama T."/>
            <person name="Minagawa J."/>
            <person name="Obokata J."/>
            <person name="Shigenobu S."/>
        </authorList>
    </citation>
    <scope>NUCLEOTIDE SEQUENCE [LARGE SCALE GENOMIC DNA]</scope>
</reference>
<gene>
    <name evidence="1" type="ORF">PoB_005409600</name>
</gene>
<proteinExistence type="predicted"/>
<evidence type="ECO:0000313" key="2">
    <source>
        <dbReference type="Proteomes" id="UP000735302"/>
    </source>
</evidence>
<keyword evidence="2" id="KW-1185">Reference proteome</keyword>
<dbReference type="AlphaFoldDB" id="A0AAV4C4B0"/>
<organism evidence="1 2">
    <name type="scientific">Plakobranchus ocellatus</name>
    <dbReference type="NCBI Taxonomy" id="259542"/>
    <lineage>
        <taxon>Eukaryota</taxon>
        <taxon>Metazoa</taxon>
        <taxon>Spiralia</taxon>
        <taxon>Lophotrochozoa</taxon>
        <taxon>Mollusca</taxon>
        <taxon>Gastropoda</taxon>
        <taxon>Heterobranchia</taxon>
        <taxon>Euthyneura</taxon>
        <taxon>Panpulmonata</taxon>
        <taxon>Sacoglossa</taxon>
        <taxon>Placobranchoidea</taxon>
        <taxon>Plakobranchidae</taxon>
        <taxon>Plakobranchus</taxon>
    </lineage>
</organism>
<accession>A0AAV4C4B0</accession>
<name>A0AAV4C4B0_9GAST</name>
<sequence>MAIRLVEVEAIVTLNHDSLMHSSSNQPIFSCRIFYRDCLGSSTICPCSPVPSVSTVFLELTGRVLVDCWIPNHLNLQTLGSSYEDRPVQHAVFSQVV</sequence>
<dbReference type="EMBL" id="BLXT01005934">
    <property type="protein sequence ID" value="GFO27591.1"/>
    <property type="molecule type" value="Genomic_DNA"/>
</dbReference>
<dbReference type="Proteomes" id="UP000735302">
    <property type="component" value="Unassembled WGS sequence"/>
</dbReference>
<protein>
    <submittedName>
        <fullName evidence="1">Uncharacterized protein</fullName>
    </submittedName>
</protein>
<comment type="caution">
    <text evidence="1">The sequence shown here is derived from an EMBL/GenBank/DDBJ whole genome shotgun (WGS) entry which is preliminary data.</text>
</comment>